<evidence type="ECO:0000256" key="5">
    <source>
        <dbReference type="ARBA" id="ARBA00022741"/>
    </source>
</evidence>
<protein>
    <recommendedName>
        <fullName evidence="9">Acetylglutamate kinase</fullName>
        <ecNumber evidence="9">2.7.2.8</ecNumber>
    </recommendedName>
    <alternativeName>
        <fullName evidence="9">N-acetyl-L-glutamate 5-phosphotransferase</fullName>
    </alternativeName>
    <alternativeName>
        <fullName evidence="9">NAG kinase</fullName>
        <shortName evidence="9">NAGK</shortName>
    </alternativeName>
</protein>
<dbReference type="RefSeq" id="WP_198135650.1">
    <property type="nucleotide sequence ID" value="NZ_BASE01000090.1"/>
</dbReference>
<dbReference type="Proteomes" id="UP000031014">
    <property type="component" value="Unassembled WGS sequence"/>
</dbReference>
<dbReference type="InterPro" id="IPR036393">
    <property type="entry name" value="AceGlu_kinase-like_sf"/>
</dbReference>
<evidence type="ECO:0000256" key="8">
    <source>
        <dbReference type="ARBA" id="ARBA00048141"/>
    </source>
</evidence>
<dbReference type="UniPathway" id="UPA00068">
    <property type="reaction ID" value="UER00107"/>
</dbReference>
<organism evidence="11 12">
    <name type="scientific">Mesobacillus selenatarsenatis (strain DSM 18680 / JCM 14380 / FERM P-15431 / SF-1)</name>
    <dbReference type="NCBI Taxonomy" id="1321606"/>
    <lineage>
        <taxon>Bacteria</taxon>
        <taxon>Bacillati</taxon>
        <taxon>Bacillota</taxon>
        <taxon>Bacilli</taxon>
        <taxon>Bacillales</taxon>
        <taxon>Bacillaceae</taxon>
        <taxon>Mesobacillus</taxon>
    </lineage>
</organism>
<comment type="catalytic activity">
    <reaction evidence="8 9">
        <text>N-acetyl-L-glutamate + ATP = N-acetyl-L-glutamyl 5-phosphate + ADP</text>
        <dbReference type="Rhea" id="RHEA:14629"/>
        <dbReference type="ChEBI" id="CHEBI:30616"/>
        <dbReference type="ChEBI" id="CHEBI:44337"/>
        <dbReference type="ChEBI" id="CHEBI:57936"/>
        <dbReference type="ChEBI" id="CHEBI:456216"/>
        <dbReference type="EC" id="2.7.2.8"/>
    </reaction>
</comment>
<dbReference type="GO" id="GO:0005737">
    <property type="term" value="C:cytoplasm"/>
    <property type="evidence" value="ECO:0007669"/>
    <property type="project" value="UniProtKB-SubCell"/>
</dbReference>
<evidence type="ECO:0000313" key="12">
    <source>
        <dbReference type="Proteomes" id="UP000031014"/>
    </source>
</evidence>
<dbReference type="GO" id="GO:0005524">
    <property type="term" value="F:ATP binding"/>
    <property type="evidence" value="ECO:0007669"/>
    <property type="project" value="UniProtKB-UniRule"/>
</dbReference>
<keyword evidence="9" id="KW-0963">Cytoplasm</keyword>
<dbReference type="InterPro" id="IPR004662">
    <property type="entry name" value="AcgluKinase_fam"/>
</dbReference>
<comment type="caution">
    <text evidence="11">The sequence shown here is derived from an EMBL/GenBank/DDBJ whole genome shotgun (WGS) entry which is preliminary data.</text>
</comment>
<dbReference type="InterPro" id="IPR037528">
    <property type="entry name" value="ArgB"/>
</dbReference>
<keyword evidence="2 9" id="KW-0055">Arginine biosynthesis</keyword>
<reference evidence="11 12" key="1">
    <citation type="submission" date="2013-06" db="EMBL/GenBank/DDBJ databases">
        <title>Whole genome shotgun sequence of Bacillus selenatarsenatis SF-1.</title>
        <authorList>
            <person name="Kuroda M."/>
            <person name="Sei K."/>
            <person name="Yamashita M."/>
            <person name="Ike M."/>
        </authorList>
    </citation>
    <scope>NUCLEOTIDE SEQUENCE [LARGE SCALE GENOMIC DNA]</scope>
    <source>
        <strain evidence="11 12">SF-1</strain>
    </source>
</reference>
<dbReference type="EC" id="2.7.2.8" evidence="9"/>
<dbReference type="CDD" id="cd04238">
    <property type="entry name" value="AAK_NAGK-like"/>
    <property type="match status" value="1"/>
</dbReference>
<keyword evidence="6 9" id="KW-0418">Kinase</keyword>
<keyword evidence="3 9" id="KW-0028">Amino-acid biosynthesis</keyword>
<proteinExistence type="inferred from homology"/>
<dbReference type="PANTHER" id="PTHR23342">
    <property type="entry name" value="N-ACETYLGLUTAMATE SYNTHASE"/>
    <property type="match status" value="1"/>
</dbReference>
<evidence type="ECO:0000256" key="3">
    <source>
        <dbReference type="ARBA" id="ARBA00022605"/>
    </source>
</evidence>
<evidence type="ECO:0000256" key="7">
    <source>
        <dbReference type="ARBA" id="ARBA00022840"/>
    </source>
</evidence>
<dbReference type="AlphaFoldDB" id="A0A0A8X9J0"/>
<dbReference type="InterPro" id="IPR001048">
    <property type="entry name" value="Asp/Glu/Uridylate_kinase"/>
</dbReference>
<keyword evidence="12" id="KW-1185">Reference proteome</keyword>
<evidence type="ECO:0000256" key="4">
    <source>
        <dbReference type="ARBA" id="ARBA00022679"/>
    </source>
</evidence>
<evidence type="ECO:0000313" key="11">
    <source>
        <dbReference type="EMBL" id="GAM15702.1"/>
    </source>
</evidence>
<feature type="binding site" evidence="9">
    <location>
        <position position="73"/>
    </location>
    <ligand>
        <name>substrate</name>
    </ligand>
</feature>
<keyword evidence="7 9" id="KW-0067">ATP-binding</keyword>
<feature type="binding site" evidence="9">
    <location>
        <begin position="51"/>
        <end position="52"/>
    </location>
    <ligand>
        <name>substrate</name>
    </ligand>
</feature>
<evidence type="ECO:0000256" key="9">
    <source>
        <dbReference type="HAMAP-Rule" id="MF_00082"/>
    </source>
</evidence>
<dbReference type="PIRSF" id="PIRSF000728">
    <property type="entry name" value="NAGK"/>
    <property type="match status" value="1"/>
</dbReference>
<dbReference type="SUPFAM" id="SSF53633">
    <property type="entry name" value="Carbamate kinase-like"/>
    <property type="match status" value="1"/>
</dbReference>
<feature type="domain" description="Aspartate/glutamate/uridylate kinase" evidence="10">
    <location>
        <begin position="14"/>
        <end position="244"/>
    </location>
</feature>
<feature type="binding site" evidence="9">
    <location>
        <position position="166"/>
    </location>
    <ligand>
        <name>substrate</name>
    </ligand>
</feature>
<evidence type="ECO:0000256" key="1">
    <source>
        <dbReference type="ARBA" id="ARBA00004828"/>
    </source>
</evidence>
<accession>A0A0A8X9J0</accession>
<gene>
    <name evidence="9" type="primary">argB</name>
    <name evidence="11" type="ORF">SAMD00020551_3859</name>
</gene>
<comment type="subcellular location">
    <subcellularLocation>
        <location evidence="9">Cytoplasm</location>
    </subcellularLocation>
</comment>
<dbReference type="NCBIfam" id="TIGR00761">
    <property type="entry name" value="argB"/>
    <property type="match status" value="1"/>
</dbReference>
<comment type="pathway">
    <text evidence="1 9">Amino-acid biosynthesis; L-arginine biosynthesis; N(2)-acetyl-L-ornithine from L-glutamate: step 2/4.</text>
</comment>
<dbReference type="STRING" id="1321606.SAMD00020551_3859"/>
<dbReference type="PANTHER" id="PTHR23342:SF0">
    <property type="entry name" value="N-ACETYLGLUTAMATE SYNTHASE, MITOCHONDRIAL"/>
    <property type="match status" value="1"/>
</dbReference>
<feature type="site" description="Transition state stabilizer" evidence="9">
    <location>
        <position position="225"/>
    </location>
</feature>
<keyword evidence="5 9" id="KW-0547">Nucleotide-binding</keyword>
<comment type="function">
    <text evidence="9">Catalyzes the ATP-dependent phosphorylation of N-acetyl-L-glutamate.</text>
</comment>
<dbReference type="Gene3D" id="3.40.1160.10">
    <property type="entry name" value="Acetylglutamate kinase-like"/>
    <property type="match status" value="1"/>
</dbReference>
<name>A0A0A8X9J0_MESS1</name>
<sequence>MQAIGHKGADSLETVVIKCGGSVLEELNDNFFNSLEELMKDGFSPVIVHGGGPAINSMLNLYNIPANFKDGLRVTCEKTMGIVEMVLSGQTNRQLCSMLTKQDFNALGINGSDGLCLQAEYIDKQGLGYVGTITKVNTELIMLAVHNGYIPVVTPIGIAEDGSKLNINGDYAAASIAKALKAERCAFVTNVDGILIDGELMSEITDSQIESYISEGSIYGGMVPKVKSALSATAAGVDTVMIISGKKQFYTNNCWHGTAIAAKEEVFK</sequence>
<keyword evidence="4 9" id="KW-0808">Transferase</keyword>
<evidence type="ECO:0000256" key="6">
    <source>
        <dbReference type="ARBA" id="ARBA00022777"/>
    </source>
</evidence>
<dbReference type="HAMAP" id="MF_00082">
    <property type="entry name" value="ArgB"/>
    <property type="match status" value="1"/>
</dbReference>
<evidence type="ECO:0000259" key="10">
    <source>
        <dbReference type="Pfam" id="PF00696"/>
    </source>
</evidence>
<feature type="site" description="Transition state stabilizer" evidence="9">
    <location>
        <position position="18"/>
    </location>
</feature>
<dbReference type="GO" id="GO:0003991">
    <property type="term" value="F:acetylglutamate kinase activity"/>
    <property type="evidence" value="ECO:0007669"/>
    <property type="project" value="UniProtKB-UniRule"/>
</dbReference>
<dbReference type="FunFam" id="3.40.1160.10:FF:000004">
    <property type="entry name" value="Acetylglutamate kinase"/>
    <property type="match status" value="1"/>
</dbReference>
<dbReference type="GO" id="GO:0042450">
    <property type="term" value="P:L-arginine biosynthetic process via ornithine"/>
    <property type="evidence" value="ECO:0007669"/>
    <property type="project" value="UniProtKB-UniRule"/>
</dbReference>
<dbReference type="Pfam" id="PF00696">
    <property type="entry name" value="AA_kinase"/>
    <property type="match status" value="1"/>
</dbReference>
<evidence type="ECO:0000256" key="2">
    <source>
        <dbReference type="ARBA" id="ARBA00022571"/>
    </source>
</evidence>
<dbReference type="EMBL" id="BASE01000090">
    <property type="protein sequence ID" value="GAM15702.1"/>
    <property type="molecule type" value="Genomic_DNA"/>
</dbReference>
<comment type="similarity">
    <text evidence="9">Belongs to the acetylglutamate kinase family. ArgB subfamily.</text>
</comment>